<organism evidence="1 2">
    <name type="scientific">Marinobacter salinus</name>
    <dbReference type="NCBI Taxonomy" id="1874317"/>
    <lineage>
        <taxon>Bacteria</taxon>
        <taxon>Pseudomonadati</taxon>
        <taxon>Pseudomonadota</taxon>
        <taxon>Gammaproteobacteria</taxon>
        <taxon>Pseudomonadales</taxon>
        <taxon>Marinobacteraceae</taxon>
        <taxon>Marinobacter</taxon>
    </lineage>
</organism>
<gene>
    <name evidence="1" type="ORF">BKP64_10975</name>
</gene>
<proteinExistence type="predicted"/>
<evidence type="ECO:0000313" key="1">
    <source>
        <dbReference type="EMBL" id="AOY88651.1"/>
    </source>
</evidence>
<dbReference type="STRING" id="1874317.BKP64_10975"/>
<dbReference type="RefSeq" id="WP_070969785.1">
    <property type="nucleotide sequence ID" value="NZ_CP017715.1"/>
</dbReference>
<dbReference type="EMBL" id="CP017715">
    <property type="protein sequence ID" value="AOY88651.1"/>
    <property type="molecule type" value="Genomic_DNA"/>
</dbReference>
<keyword evidence="2" id="KW-1185">Reference proteome</keyword>
<name>A0A1D9GM83_9GAMM</name>
<accession>A0A1D9GM83</accession>
<protein>
    <submittedName>
        <fullName evidence="1">Uncharacterized protein</fullName>
    </submittedName>
</protein>
<dbReference type="Proteomes" id="UP000177445">
    <property type="component" value="Chromosome"/>
</dbReference>
<dbReference type="KEGG" id="msq:BKP64_10975"/>
<sequence length="94" mass="10328">MSIKIILPDGKAPKAGQGTRILTEDGTEIKGVTRCIIDVEPNDVVTAHLVVHVREIENLEQVAGHVYIGGIYPEECSHEEAVDRINQLRPSDKT</sequence>
<dbReference type="AlphaFoldDB" id="A0A1D9GM83"/>
<reference evidence="1 2" key="1">
    <citation type="submission" date="2016-10" db="EMBL/GenBank/DDBJ databases">
        <title>Marinobacter salinus sp. nov., a moderately halophilic bacterium isolated from a tidal flat environment.</title>
        <authorList>
            <person name="Park S.-J."/>
        </authorList>
    </citation>
    <scope>NUCLEOTIDE SEQUENCE [LARGE SCALE GENOMIC DNA]</scope>
    <source>
        <strain evidence="1 2">Hb8</strain>
    </source>
</reference>
<evidence type="ECO:0000313" key="2">
    <source>
        <dbReference type="Proteomes" id="UP000177445"/>
    </source>
</evidence>